<accession>A0A6A5Y368</accession>
<evidence type="ECO:0000259" key="2">
    <source>
        <dbReference type="Pfam" id="PF07859"/>
    </source>
</evidence>
<dbReference type="Gene3D" id="3.40.50.1820">
    <property type="entry name" value="alpha/beta hydrolase"/>
    <property type="match status" value="1"/>
</dbReference>
<protein>
    <submittedName>
        <fullName evidence="3">Alpha/beta-hydrolase</fullName>
    </submittedName>
</protein>
<keyword evidence="1 3" id="KW-0378">Hydrolase</keyword>
<dbReference type="InterPro" id="IPR013094">
    <property type="entry name" value="AB_hydrolase_3"/>
</dbReference>
<dbReference type="OrthoDB" id="19653at2759"/>
<dbReference type="GeneID" id="54288276"/>
<dbReference type="PANTHER" id="PTHR48081:SF3">
    <property type="entry name" value="ALPHA_BETA HYDROLASE FOLD-3 DOMAIN-CONTAINING PROTEIN"/>
    <property type="match status" value="1"/>
</dbReference>
<evidence type="ECO:0000256" key="1">
    <source>
        <dbReference type="ARBA" id="ARBA00022801"/>
    </source>
</evidence>
<proteinExistence type="predicted"/>
<dbReference type="Proteomes" id="UP000799778">
    <property type="component" value="Unassembled WGS sequence"/>
</dbReference>
<dbReference type="GO" id="GO:0016787">
    <property type="term" value="F:hydrolase activity"/>
    <property type="evidence" value="ECO:0007669"/>
    <property type="project" value="UniProtKB-KW"/>
</dbReference>
<dbReference type="InterPro" id="IPR029058">
    <property type="entry name" value="AB_hydrolase_fold"/>
</dbReference>
<feature type="domain" description="Alpha/beta hydrolase fold-3" evidence="2">
    <location>
        <begin position="46"/>
        <end position="162"/>
    </location>
</feature>
<keyword evidence="4" id="KW-1185">Reference proteome</keyword>
<dbReference type="SUPFAM" id="SSF53474">
    <property type="entry name" value="alpha/beta-Hydrolases"/>
    <property type="match status" value="1"/>
</dbReference>
<organism evidence="3 4">
    <name type="scientific">Aaosphaeria arxii CBS 175.79</name>
    <dbReference type="NCBI Taxonomy" id="1450172"/>
    <lineage>
        <taxon>Eukaryota</taxon>
        <taxon>Fungi</taxon>
        <taxon>Dikarya</taxon>
        <taxon>Ascomycota</taxon>
        <taxon>Pezizomycotina</taxon>
        <taxon>Dothideomycetes</taxon>
        <taxon>Pleosporomycetidae</taxon>
        <taxon>Pleosporales</taxon>
        <taxon>Pleosporales incertae sedis</taxon>
        <taxon>Aaosphaeria</taxon>
    </lineage>
</organism>
<dbReference type="PANTHER" id="PTHR48081">
    <property type="entry name" value="AB HYDROLASE SUPERFAMILY PROTEIN C4A8.06C"/>
    <property type="match status" value="1"/>
</dbReference>
<dbReference type="EMBL" id="ML978067">
    <property type="protein sequence ID" value="KAF2019972.1"/>
    <property type="molecule type" value="Genomic_DNA"/>
</dbReference>
<dbReference type="Pfam" id="PF07859">
    <property type="entry name" value="Abhydrolase_3"/>
    <property type="match status" value="1"/>
</dbReference>
<dbReference type="AlphaFoldDB" id="A0A6A5Y368"/>
<name>A0A6A5Y368_9PLEO</name>
<dbReference type="RefSeq" id="XP_033388311.1">
    <property type="nucleotide sequence ID" value="XM_033530879.1"/>
</dbReference>
<sequence length="338" mass="36356">MGTPLHHATVSTYVYKTTNGLTLSLDVWRPTPPANSTSNDDANVALVHFHGGFLMVGEKTTFPPYWLINACLRRGWTYITPAYRLLPETPGLDIIDDALDAAQWVAKNVSERLVIAGSSAGGFLALSVATRLIEPKPVATLCVYGILDLTAARYTNPGKPVLGSQLMPNVSTILHEMEAARDGDELDGYAFPDDLLADKRMSWINAAHQEAIYPDLLSRSQGLAAMIRTSGPTSIPEAYRALFPSTFGASKDMPPVAFLHGGQDDLVDASQSIQVSEHLQRLGVDTICAVVPGKGHGFDVEIAAEVDVEEAQGVHNPAYTELKSVLGFIDNAVRGSSK</sequence>
<dbReference type="InterPro" id="IPR050300">
    <property type="entry name" value="GDXG_lipolytic_enzyme"/>
</dbReference>
<evidence type="ECO:0000313" key="3">
    <source>
        <dbReference type="EMBL" id="KAF2019972.1"/>
    </source>
</evidence>
<gene>
    <name evidence="3" type="ORF">BU24DRAFT_448347</name>
</gene>
<evidence type="ECO:0000313" key="4">
    <source>
        <dbReference type="Proteomes" id="UP000799778"/>
    </source>
</evidence>
<reference evidence="3" key="1">
    <citation type="journal article" date="2020" name="Stud. Mycol.">
        <title>101 Dothideomycetes genomes: a test case for predicting lifestyles and emergence of pathogens.</title>
        <authorList>
            <person name="Haridas S."/>
            <person name="Albert R."/>
            <person name="Binder M."/>
            <person name="Bloem J."/>
            <person name="Labutti K."/>
            <person name="Salamov A."/>
            <person name="Andreopoulos B."/>
            <person name="Baker S."/>
            <person name="Barry K."/>
            <person name="Bills G."/>
            <person name="Bluhm B."/>
            <person name="Cannon C."/>
            <person name="Castanera R."/>
            <person name="Culley D."/>
            <person name="Daum C."/>
            <person name="Ezra D."/>
            <person name="Gonzalez J."/>
            <person name="Henrissat B."/>
            <person name="Kuo A."/>
            <person name="Liang C."/>
            <person name="Lipzen A."/>
            <person name="Lutzoni F."/>
            <person name="Magnuson J."/>
            <person name="Mondo S."/>
            <person name="Nolan M."/>
            <person name="Ohm R."/>
            <person name="Pangilinan J."/>
            <person name="Park H.-J."/>
            <person name="Ramirez L."/>
            <person name="Alfaro M."/>
            <person name="Sun H."/>
            <person name="Tritt A."/>
            <person name="Yoshinaga Y."/>
            <person name="Zwiers L.-H."/>
            <person name="Turgeon B."/>
            <person name="Goodwin S."/>
            <person name="Spatafora J."/>
            <person name="Crous P."/>
            <person name="Grigoriev I."/>
        </authorList>
    </citation>
    <scope>NUCLEOTIDE SEQUENCE</scope>
    <source>
        <strain evidence="3">CBS 175.79</strain>
    </source>
</reference>